<organism evidence="1 2">
    <name type="scientific">Litorivicinus lipolyticus</name>
    <dbReference type="NCBI Taxonomy" id="418701"/>
    <lineage>
        <taxon>Bacteria</taxon>
        <taxon>Pseudomonadati</taxon>
        <taxon>Pseudomonadota</taxon>
        <taxon>Gammaproteobacteria</taxon>
        <taxon>Oceanospirillales</taxon>
        <taxon>Litorivicinaceae</taxon>
        <taxon>Litorivicinus</taxon>
    </lineage>
</organism>
<proteinExistence type="predicted"/>
<dbReference type="InterPro" id="IPR047324">
    <property type="entry name" value="LbH_gamma_CA-like"/>
</dbReference>
<reference evidence="1 2" key="1">
    <citation type="submission" date="2019-11" db="EMBL/GenBank/DDBJ databases">
        <authorList>
            <person name="Khan S.A."/>
            <person name="Jeon C.O."/>
            <person name="Chun B.H."/>
        </authorList>
    </citation>
    <scope>NUCLEOTIDE SEQUENCE [LARGE SCALE GENOMIC DNA]</scope>
    <source>
        <strain evidence="1 2">IMCC 1097</strain>
    </source>
</reference>
<sequence>MAVRTWNGHQPELGTDVFVDPMACVLGEVKLGDHVSIWPGAVLRGDVNHIHIGDYSNVQDGAIVHCSHKSEANPAGFPTVLGTRVTVGHQACLHGCTIGNNVLIGIGATVLDGAVVEDNVVIAAGALVPPRKRLESGYMYVGVPAKAARPLTDNELAFFEYTTNHYVKLQATHRACDWAGD</sequence>
<keyword evidence="2" id="KW-1185">Reference proteome</keyword>
<dbReference type="OrthoDB" id="9803036at2"/>
<dbReference type="CDD" id="cd04645">
    <property type="entry name" value="LbH_gamma_CA_like"/>
    <property type="match status" value="1"/>
</dbReference>
<gene>
    <name evidence="1" type="ORF">GH975_00775</name>
</gene>
<dbReference type="Pfam" id="PF00132">
    <property type="entry name" value="Hexapep"/>
    <property type="match status" value="1"/>
</dbReference>
<accession>A0A5Q2QB27</accession>
<dbReference type="PANTHER" id="PTHR13061">
    <property type="entry name" value="DYNACTIN SUBUNIT P25"/>
    <property type="match status" value="1"/>
</dbReference>
<dbReference type="RefSeq" id="WP_153712671.1">
    <property type="nucleotide sequence ID" value="NZ_CP045871.1"/>
</dbReference>
<dbReference type="InterPro" id="IPR011004">
    <property type="entry name" value="Trimer_LpxA-like_sf"/>
</dbReference>
<dbReference type="EMBL" id="CP045871">
    <property type="protein sequence ID" value="QGG79167.1"/>
    <property type="molecule type" value="Genomic_DNA"/>
</dbReference>
<dbReference type="AlphaFoldDB" id="A0A5Q2QB27"/>
<evidence type="ECO:0000313" key="2">
    <source>
        <dbReference type="Proteomes" id="UP000388235"/>
    </source>
</evidence>
<dbReference type="SUPFAM" id="SSF51161">
    <property type="entry name" value="Trimeric LpxA-like enzymes"/>
    <property type="match status" value="1"/>
</dbReference>
<dbReference type="KEGG" id="llp:GH975_00775"/>
<evidence type="ECO:0000313" key="1">
    <source>
        <dbReference type="EMBL" id="QGG79167.1"/>
    </source>
</evidence>
<dbReference type="Proteomes" id="UP000388235">
    <property type="component" value="Chromosome"/>
</dbReference>
<dbReference type="Gene3D" id="2.160.10.10">
    <property type="entry name" value="Hexapeptide repeat proteins"/>
    <property type="match status" value="1"/>
</dbReference>
<protein>
    <submittedName>
        <fullName evidence="1">Gamma carbonic anhydrase family protein</fullName>
    </submittedName>
</protein>
<name>A0A5Q2QB27_9GAMM</name>
<dbReference type="InterPro" id="IPR050484">
    <property type="entry name" value="Transf_Hexapept/Carb_Anhydrase"/>
</dbReference>
<dbReference type="InterPro" id="IPR001451">
    <property type="entry name" value="Hexapep"/>
</dbReference>
<dbReference type="PANTHER" id="PTHR13061:SF56">
    <property type="entry name" value="PROTEIN YRDA"/>
    <property type="match status" value="1"/>
</dbReference>